<comment type="subunit">
    <text evidence="4">Homodimer.</text>
</comment>
<evidence type="ECO:0000256" key="3">
    <source>
        <dbReference type="ARBA" id="ARBA00023270"/>
    </source>
</evidence>
<dbReference type="InterPro" id="IPR013785">
    <property type="entry name" value="Aldolase_TIM"/>
</dbReference>
<name>A0A2L1GKU1_9BACT</name>
<dbReference type="GO" id="GO:0008652">
    <property type="term" value="P:amino acid biosynthetic process"/>
    <property type="evidence" value="ECO:0007669"/>
    <property type="project" value="UniProtKB-KW"/>
</dbReference>
<feature type="binding site" evidence="4">
    <location>
        <position position="63"/>
    </location>
    <ligand>
        <name>3-dehydroquinate</name>
        <dbReference type="ChEBI" id="CHEBI:32364"/>
    </ligand>
</feature>
<feature type="active site" description="Schiff-base intermediate with substrate" evidence="4">
    <location>
        <position position="150"/>
    </location>
</feature>
<gene>
    <name evidence="4" type="primary">aroD</name>
    <name evidence="5" type="ORF">CAY53_01320</name>
</gene>
<dbReference type="InterPro" id="IPR001381">
    <property type="entry name" value="DHquinase_I"/>
</dbReference>
<feature type="binding site" evidence="4">
    <location>
        <begin position="36"/>
        <end position="38"/>
    </location>
    <ligand>
        <name>3-dehydroquinate</name>
        <dbReference type="ChEBI" id="CHEBI:32364"/>
    </ligand>
</feature>
<dbReference type="HAMAP" id="MF_00214">
    <property type="entry name" value="AroD"/>
    <property type="match status" value="1"/>
</dbReference>
<comment type="similarity">
    <text evidence="4">Belongs to the type-I 3-dehydroquinase family.</text>
</comment>
<feature type="binding site" evidence="4">
    <location>
        <position position="12"/>
    </location>
    <ligand>
        <name>3-dehydroquinate</name>
        <dbReference type="ChEBI" id="CHEBI:32364"/>
    </ligand>
</feature>
<keyword evidence="4" id="KW-0057">Aromatic amino acid biosynthesis</keyword>
<proteinExistence type="inferred from homology"/>
<dbReference type="GO" id="GO:0009073">
    <property type="term" value="P:aromatic amino acid family biosynthetic process"/>
    <property type="evidence" value="ECO:0007669"/>
    <property type="project" value="UniProtKB-KW"/>
</dbReference>
<feature type="binding site" evidence="4">
    <location>
        <position position="211"/>
    </location>
    <ligand>
        <name>3-dehydroquinate</name>
        <dbReference type="ChEBI" id="CHEBI:32364"/>
    </ligand>
</feature>
<protein>
    <recommendedName>
        <fullName evidence="4">3-dehydroquinate dehydratase</fullName>
        <shortName evidence="4">3-dehydroquinase</shortName>
        <ecNumber evidence="4">4.2.1.10</ecNumber>
    </recommendedName>
    <alternativeName>
        <fullName evidence="4">Type I DHQase</fullName>
    </alternativeName>
    <alternativeName>
        <fullName evidence="4">Type I dehydroquinase</fullName>
        <shortName evidence="4">DHQ1</shortName>
    </alternativeName>
</protein>
<feature type="active site" description="Proton donor/acceptor" evidence="4">
    <location>
        <position position="123"/>
    </location>
</feature>
<evidence type="ECO:0000256" key="2">
    <source>
        <dbReference type="ARBA" id="ARBA00023239"/>
    </source>
</evidence>
<accession>A0A2L1GKU1</accession>
<dbReference type="GO" id="GO:0009423">
    <property type="term" value="P:chorismate biosynthetic process"/>
    <property type="evidence" value="ECO:0007669"/>
    <property type="project" value="UniProtKB-UniRule"/>
</dbReference>
<comment type="catalytic activity">
    <reaction evidence="1 4">
        <text>3-dehydroquinate = 3-dehydroshikimate + H2O</text>
        <dbReference type="Rhea" id="RHEA:21096"/>
        <dbReference type="ChEBI" id="CHEBI:15377"/>
        <dbReference type="ChEBI" id="CHEBI:16630"/>
        <dbReference type="ChEBI" id="CHEBI:32364"/>
        <dbReference type="EC" id="4.2.1.10"/>
    </reaction>
</comment>
<keyword evidence="2 4" id="KW-0456">Lyase</keyword>
<dbReference type="UniPathway" id="UPA00053">
    <property type="reaction ID" value="UER00086"/>
</dbReference>
<evidence type="ECO:0000256" key="1">
    <source>
        <dbReference type="ARBA" id="ARBA00001864"/>
    </source>
</evidence>
<keyword evidence="4" id="KW-0028">Amino-acid biosynthesis</keyword>
<dbReference type="AlphaFoldDB" id="A0A2L1GKU1"/>
<dbReference type="EMBL" id="CP021255">
    <property type="protein sequence ID" value="AVD70292.1"/>
    <property type="molecule type" value="Genomic_DNA"/>
</dbReference>
<feature type="binding site" evidence="4">
    <location>
        <position position="215"/>
    </location>
    <ligand>
        <name>3-dehydroquinate</name>
        <dbReference type="ChEBI" id="CHEBI:32364"/>
    </ligand>
</feature>
<evidence type="ECO:0000313" key="5">
    <source>
        <dbReference type="EMBL" id="AVD70292.1"/>
    </source>
</evidence>
<dbReference type="OrthoDB" id="9813659at2"/>
<comment type="function">
    <text evidence="4">Involved in the third step of the chorismate pathway, which leads to the biosynthesis of aromatic amino acids. Catalyzes the cis-dehydration of 3-dehydroquinate (DHQ) and introduces the first double bond of the aromatic ring to yield 3-dehydroshikimate.</text>
</comment>
<dbReference type="RefSeq" id="WP_104935612.1">
    <property type="nucleotide sequence ID" value="NZ_CP021255.1"/>
</dbReference>
<dbReference type="CDD" id="cd00502">
    <property type="entry name" value="DHQase_I"/>
    <property type="match status" value="1"/>
</dbReference>
<evidence type="ECO:0000256" key="4">
    <source>
        <dbReference type="HAMAP-Rule" id="MF_00214"/>
    </source>
</evidence>
<dbReference type="GO" id="GO:0003855">
    <property type="term" value="F:3-dehydroquinate dehydratase activity"/>
    <property type="evidence" value="ECO:0007669"/>
    <property type="project" value="UniProtKB-UniRule"/>
</dbReference>
<dbReference type="InterPro" id="IPR050146">
    <property type="entry name" value="Type-I_3-dehydroquinase"/>
</dbReference>
<dbReference type="EC" id="4.2.1.10" evidence="4"/>
<feature type="binding site" evidence="4">
    <location>
        <position position="190"/>
    </location>
    <ligand>
        <name>3-dehydroquinate</name>
        <dbReference type="ChEBI" id="CHEBI:32364"/>
    </ligand>
</feature>
<dbReference type="SUPFAM" id="SSF51569">
    <property type="entry name" value="Aldolase"/>
    <property type="match status" value="1"/>
</dbReference>
<keyword evidence="3 4" id="KW-0704">Schiff base</keyword>
<dbReference type="KEGG" id="deo:CAY53_01320"/>
<dbReference type="PANTHER" id="PTHR43699">
    <property type="entry name" value="3-DEHYDROQUINATE DEHYDRATASE"/>
    <property type="match status" value="1"/>
</dbReference>
<dbReference type="Proteomes" id="UP000239867">
    <property type="component" value="Chromosome"/>
</dbReference>
<dbReference type="GO" id="GO:0046279">
    <property type="term" value="P:3,4-dihydroxybenzoate biosynthetic process"/>
    <property type="evidence" value="ECO:0007669"/>
    <property type="project" value="TreeGrafter"/>
</dbReference>
<dbReference type="Pfam" id="PF01487">
    <property type="entry name" value="DHquinase_I"/>
    <property type="match status" value="1"/>
</dbReference>
<comment type="pathway">
    <text evidence="4">Metabolic intermediate biosynthesis; chorismate biosynthesis; chorismate from D-erythrose 4-phosphate and phosphoenolpyruvate: step 3/7.</text>
</comment>
<evidence type="ECO:0000313" key="6">
    <source>
        <dbReference type="Proteomes" id="UP000239867"/>
    </source>
</evidence>
<dbReference type="PANTHER" id="PTHR43699:SF1">
    <property type="entry name" value="3-DEHYDROQUINATE DEHYDRATASE"/>
    <property type="match status" value="1"/>
</dbReference>
<keyword evidence="6" id="KW-1185">Reference proteome</keyword>
<reference evidence="5 6" key="1">
    <citation type="journal article" date="2018" name="MBio">
        <title>Insights into the evolution of host association through the isolation and characterization of a novel human periodontal pathobiont, Desulfobulbus oralis.</title>
        <authorList>
            <person name="Cross K.L."/>
            <person name="Chirania P."/>
            <person name="Xiong W."/>
            <person name="Beall C.J."/>
            <person name="Elkins J.G."/>
            <person name="Giannone R.J."/>
            <person name="Griffen A.L."/>
            <person name="Guss A.M."/>
            <person name="Hettich R.L."/>
            <person name="Joshi S.S."/>
            <person name="Mokrzan E.M."/>
            <person name="Martin R.K."/>
            <person name="Zhulin I.B."/>
            <person name="Leys E.J."/>
            <person name="Podar M."/>
        </authorList>
    </citation>
    <scope>NUCLEOTIDE SEQUENCE [LARGE SCALE GENOMIC DNA]</scope>
    <source>
        <strain evidence="5 6">ORNL</strain>
    </source>
</reference>
<dbReference type="Gene3D" id="3.20.20.70">
    <property type="entry name" value="Aldolase class I"/>
    <property type="match status" value="1"/>
</dbReference>
<organism evidence="5 6">
    <name type="scientific">Desulfobulbus oralis</name>
    <dbReference type="NCBI Taxonomy" id="1986146"/>
    <lineage>
        <taxon>Bacteria</taxon>
        <taxon>Pseudomonadati</taxon>
        <taxon>Thermodesulfobacteriota</taxon>
        <taxon>Desulfobulbia</taxon>
        <taxon>Desulfobulbales</taxon>
        <taxon>Desulfobulbaceae</taxon>
        <taxon>Desulfobulbus</taxon>
    </lineage>
</organism>
<sequence>MSDNRRGLLCLSLAGPDAAALIRRAEALIDLADLVELRLDSMQDPDIRPFCRRFATPVLATNRPTWEGGAFAGPEDERLALLTQAMSAGAAYVDIELRTEASRRDAFLAAARAAGKWALVSWHDFRATPDTAALTRIFARMRATAARSGKIVTTAENAADAARLLGLLAHSSPEFPLSAFAMGAPGGITRLSSLFLGGHIGYASADAALATAPGQMELRRLRDLCDLFEAKS</sequence>